<feature type="region of interest" description="Disordered" evidence="1">
    <location>
        <begin position="1525"/>
        <end position="1585"/>
    </location>
</feature>
<evidence type="ECO:0000313" key="3">
    <source>
        <dbReference type="Proteomes" id="UP000142765"/>
    </source>
</evidence>
<gene>
    <name evidence="2" type="ORF">CyHV2_ORF107</name>
</gene>
<dbReference type="Proteomes" id="UP000142765">
    <property type="component" value="Segment"/>
</dbReference>
<feature type="compositionally biased region" description="Acidic residues" evidence="1">
    <location>
        <begin position="1525"/>
        <end position="1538"/>
    </location>
</feature>
<reference evidence="2 3" key="1">
    <citation type="submission" date="2015-08" db="EMBL/GenBank/DDBJ databases">
        <authorList>
            <person name="Babu N.S."/>
            <person name="Beckwith C.J."/>
            <person name="Beseler K.G."/>
            <person name="Brison A."/>
            <person name="Carone J.V."/>
            <person name="Caskin T.P."/>
            <person name="Diamond M."/>
            <person name="Durham M.E."/>
            <person name="Foxe J.M."/>
            <person name="Go M."/>
            <person name="Henderson B.A."/>
            <person name="Jones I.B."/>
            <person name="McGettigan J.A."/>
            <person name="Micheletti S.J."/>
            <person name="Nasrallah M.E."/>
            <person name="Ortiz D."/>
            <person name="Piller C.R."/>
            <person name="Privatt S.R."/>
            <person name="Schneider S.L."/>
            <person name="Sharp S."/>
            <person name="Smith T.C."/>
            <person name="Stanton J.D."/>
            <person name="Ullery H.E."/>
            <person name="Wilson R.J."/>
            <person name="Serrano M.G."/>
            <person name="Buck G."/>
            <person name="Lee V."/>
            <person name="Wang Y."/>
            <person name="Carvalho R."/>
            <person name="Voegtly L."/>
            <person name="Shi R."/>
            <person name="Duckworth R."/>
            <person name="Johnson A."/>
            <person name="Loviza R."/>
            <person name="Walstead R."/>
            <person name="Shah Z."/>
            <person name="Kiflezghi M."/>
            <person name="Wade K."/>
            <person name="Ball S.L."/>
            <person name="Bradley K.W."/>
            <person name="Asai D.J."/>
            <person name="Bowman C.A."/>
            <person name="Russell D.A."/>
            <person name="Pope W.H."/>
            <person name="Jacobs-Sera D."/>
            <person name="Hendrix R.W."/>
            <person name="Hatfull G.F."/>
        </authorList>
    </citation>
    <scope>NUCLEOTIDE SEQUENCE [LARGE SCALE GENOMIC DNA]</scope>
    <source>
        <strain evidence="2">SY</strain>
    </source>
</reference>
<evidence type="ECO:0000256" key="1">
    <source>
        <dbReference type="SAM" id="MobiDB-lite"/>
    </source>
</evidence>
<organism evidence="2 3">
    <name type="scientific">Cyprinid herpesvirus 2</name>
    <name type="common">CyHV-2</name>
    <dbReference type="NCBI Taxonomy" id="317878"/>
    <lineage>
        <taxon>Viruses</taxon>
        <taxon>Duplodnaviria</taxon>
        <taxon>Heunggongvirae</taxon>
        <taxon>Peploviricota</taxon>
        <taxon>Herviviricetes</taxon>
        <taxon>Herpesvirales</taxon>
        <taxon>Alloherpesviridae</taxon>
        <taxon>Cyvirus</taxon>
        <taxon>Cyvirus cyprinidallo2</taxon>
    </lineage>
</organism>
<proteinExistence type="predicted"/>
<name>A0A109QMI4_CYHV2</name>
<accession>A0A109QMI4</accession>
<protein>
    <submittedName>
        <fullName evidence="2">Allo56</fullName>
    </submittedName>
</protein>
<sequence>MASNLRRFFLQTDELAEPMVPFVVPIETKYMSTSSNRGLLAFQNMPSHMKDVVYVFCYLCHKFDGKIYMVYNEPFLSMEQGSVLNPHQRAMVSTSVSFVFLMNRKKLCETQELSDLDLGNNGAGGESSTTVPFWLNNADSCSRGAPDGSNNNQFSLAHYDGSMPFGSNLSTDGTNGGQGDEYFLPTQAHRRLADAILDLLAVKMGIASFAHIMSAEIKPAVRQKIDFYMWKAEGVQKTDVKNMGGTMYLSGGVSGGFGMGSAQSNRGSLPGFSCNNLDELIDAFDTFISKNARTTSAGRVKIGVSRRTVCDPNTALWFKLKHFLAMHVWDAPTFRRYMIETIERFVTTTMQVDSVDNQWLKTNKHKKMRELEKLSELKPLFERGTIRFMREISSSNQIKRITATKPVDVVAFEYKAYELLRNGVLDGTLQDVPHLDTNNFEIQMAVKQRYNIDVSPGMMDSSFETYASIITDYNVVESIQREAATTSHIYNSNSPVYMSTMWPHLYFISAVVSTRAMAMQKTSIDYMRLRNEVPMLDSVWSLGLNKASTIMNKLFTMYKKRINATSGGNNYTEAMAYDARSIESMTRWRCRDPPVAAYASLIVKLFGSHVSVSRFLQAELLFKLVVSATAPRWRTARCMMVNYTPTAHKKSLCNHIVSLMFKNIDGLILKKTSFTPASLKYKSETDVEAAGCTVIFDDTTVAGVSCNKTASEEDSNMSAMIKNILDCGITVSNIAGTSNASKGTNISGDFRSKTITTVHNVQWVWNVNTISTFSSAVKDRCMMVMQQQMSRESLEKLSLANSATLIDQAEVYGDRLDELTITEARLQPLAENWITRLHVHLSLISVFGPHLLAPAPDERSFLYGLLTHHLKNVFHLADEHRKDANRQIDKVTDIFSLLAHAMGTFHTLDTAVMPYVPLRYPKRGERLSDYLSQMRKRAHKAYAFRTREDTMLNTVCGAILYTGPALLDTFSQVVVPNQAMHLSAMSAIITYVKSHRLFQWTLSPERVSFQIPYGVLHSFYVFDVNCAQLMDLKACMLGQDKLVESIVVHRAESGSGGSQGTGNGSGIESFSFDFKTKSFYSLAAYLFSDEYRDFSEWYDTYSTRLEEDDEECASKRELTLDASSAQYFRIMFAQLRQALGYGIRFQPQERTGEHTFTFKGPCKFWWFKYAKAAARDALKKSIGIANNKMDKSGFLEVDSDFVRDARFTLPYSIHDVNKESNLKRTDNTLHIHWKCLTSELLSQLELDDDEELVIEDNYMVVPDNSVNSRATESLSAGKTKTLGKRFKTTNGEVLLWEPRRISLLTAFVDPIIKPAKVFSSSVLSESGFAHYCYPKTFSYTSDEQKTLVVLDEDEKVRHKSHVVFRHDPSRQNTNTFKMISEGFYELKQDWEFAKMAELFHSATGREDVTPEDMKEWHTMHWPTGVVDAPSNYSEFCREMKSDVNLDDEMASAHFPESHPIFSRMRRFFDSPASERWLNGAEAVDWNTVANKVKAHYNHNSIKETTQSPQKDSSQLLFEITPDLDDELDDELDDNEEEECSIKRRLAEVEAEDDDDEEEEEPPSKKKQKITSTTSDSFADQFLSDL</sequence>
<dbReference type="EMBL" id="KT387800">
    <property type="protein sequence ID" value="AMB21675.1"/>
    <property type="molecule type" value="Genomic_DNA"/>
</dbReference>
<feature type="compositionally biased region" description="Acidic residues" evidence="1">
    <location>
        <begin position="1548"/>
        <end position="1560"/>
    </location>
</feature>
<evidence type="ECO:0000313" key="2">
    <source>
        <dbReference type="EMBL" id="AMB21675.1"/>
    </source>
</evidence>